<dbReference type="Gene3D" id="3.40.190.290">
    <property type="match status" value="1"/>
</dbReference>
<keyword evidence="2" id="KW-0805">Transcription regulation</keyword>
<evidence type="ECO:0000259" key="5">
    <source>
        <dbReference type="PROSITE" id="PS50931"/>
    </source>
</evidence>
<dbReference type="SUPFAM" id="SSF46785">
    <property type="entry name" value="Winged helix' DNA-binding domain"/>
    <property type="match status" value="1"/>
</dbReference>
<dbReference type="SUPFAM" id="SSF53850">
    <property type="entry name" value="Periplasmic binding protein-like II"/>
    <property type="match status" value="1"/>
</dbReference>
<protein>
    <submittedName>
        <fullName evidence="6">LysR family transcriptional regulator</fullName>
    </submittedName>
</protein>
<dbReference type="Proteomes" id="UP001063782">
    <property type="component" value="Chromosome"/>
</dbReference>
<dbReference type="InterPro" id="IPR036388">
    <property type="entry name" value="WH-like_DNA-bd_sf"/>
</dbReference>
<evidence type="ECO:0000313" key="7">
    <source>
        <dbReference type="Proteomes" id="UP001063782"/>
    </source>
</evidence>
<dbReference type="Pfam" id="PF03466">
    <property type="entry name" value="LysR_substrate"/>
    <property type="match status" value="1"/>
</dbReference>
<evidence type="ECO:0000256" key="2">
    <source>
        <dbReference type="ARBA" id="ARBA00023015"/>
    </source>
</evidence>
<dbReference type="InterPro" id="IPR000847">
    <property type="entry name" value="LysR_HTH_N"/>
</dbReference>
<evidence type="ECO:0000313" key="6">
    <source>
        <dbReference type="EMBL" id="UXZ05376.1"/>
    </source>
</evidence>
<keyword evidence="3" id="KW-0238">DNA-binding</keyword>
<keyword evidence="4" id="KW-0804">Transcription</keyword>
<dbReference type="InterPro" id="IPR005119">
    <property type="entry name" value="LysR_subst-bd"/>
</dbReference>
<dbReference type="Pfam" id="PF00126">
    <property type="entry name" value="HTH_1"/>
    <property type="match status" value="1"/>
</dbReference>
<evidence type="ECO:0000256" key="3">
    <source>
        <dbReference type="ARBA" id="ARBA00023125"/>
    </source>
</evidence>
<proteinExistence type="inferred from homology"/>
<organism evidence="6 7">
    <name type="scientific">Moraxella nasicaprae</name>
    <dbReference type="NCBI Taxonomy" id="2904122"/>
    <lineage>
        <taxon>Bacteria</taxon>
        <taxon>Pseudomonadati</taxon>
        <taxon>Pseudomonadota</taxon>
        <taxon>Gammaproteobacteria</taxon>
        <taxon>Moraxellales</taxon>
        <taxon>Moraxellaceae</taxon>
        <taxon>Moraxella</taxon>
    </lineage>
</organism>
<dbReference type="EMBL" id="CP089977">
    <property type="protein sequence ID" value="UXZ05376.1"/>
    <property type="molecule type" value="Genomic_DNA"/>
</dbReference>
<comment type="similarity">
    <text evidence="1">Belongs to the LysR transcriptional regulatory family.</text>
</comment>
<dbReference type="Gene3D" id="1.10.10.10">
    <property type="entry name" value="Winged helix-like DNA-binding domain superfamily/Winged helix DNA-binding domain"/>
    <property type="match status" value="1"/>
</dbReference>
<dbReference type="PANTHER" id="PTHR30537:SF1">
    <property type="entry name" value="HTH-TYPE TRANSCRIPTIONAL REGULATOR PGRR"/>
    <property type="match status" value="1"/>
</dbReference>
<dbReference type="InterPro" id="IPR058163">
    <property type="entry name" value="LysR-type_TF_proteobact-type"/>
</dbReference>
<dbReference type="PRINTS" id="PR00039">
    <property type="entry name" value="HTHLYSR"/>
</dbReference>
<sequence length="291" mass="32568">MPYFDDLYLFLTIVQTGSFTKAGEKLGVSKSALSQSISHLENRLNIRLLNRTTRSVSPTPEGLSLYNDLAPHYFAIGEGLAKLTEHQAHITGTVRINASHLAIQTVILPKLAPILSQNPHIFVQLYSDNRFVDIVAEGFDMGVRLGGTVASGMIAVKISQMVQITLVATPNYLKNKDIPKSIDDLDHHHLINLQLDKNKPPMDWEFWVNGKVVSYTPKSQILMNGNGLNAILQDLGIGLVGLSQVERFIKTGELVEILPEFRMTYEPFYAYYPSRKHHSKAFEVVLNALRE</sequence>
<reference evidence="6" key="1">
    <citation type="submission" date="2021-12" db="EMBL/GenBank/DDBJ databases">
        <title>taxonomy of Moraxella sp. ZY201224.</title>
        <authorList>
            <person name="Li F."/>
        </authorList>
    </citation>
    <scope>NUCLEOTIDE SEQUENCE</scope>
    <source>
        <strain evidence="6">ZY201224</strain>
    </source>
</reference>
<evidence type="ECO:0000256" key="1">
    <source>
        <dbReference type="ARBA" id="ARBA00009437"/>
    </source>
</evidence>
<name>A0ABY6F5J5_9GAMM</name>
<keyword evidence="7" id="KW-1185">Reference proteome</keyword>
<evidence type="ECO:0000256" key="4">
    <source>
        <dbReference type="ARBA" id="ARBA00023163"/>
    </source>
</evidence>
<dbReference type="RefSeq" id="WP_263076873.1">
    <property type="nucleotide sequence ID" value="NZ_CP089977.1"/>
</dbReference>
<accession>A0ABY6F5J5</accession>
<dbReference type="InterPro" id="IPR036390">
    <property type="entry name" value="WH_DNA-bd_sf"/>
</dbReference>
<gene>
    <name evidence="6" type="ORF">LU297_02705</name>
</gene>
<feature type="domain" description="HTH lysR-type" evidence="5">
    <location>
        <begin position="2"/>
        <end position="59"/>
    </location>
</feature>
<dbReference type="PANTHER" id="PTHR30537">
    <property type="entry name" value="HTH-TYPE TRANSCRIPTIONAL REGULATOR"/>
    <property type="match status" value="1"/>
</dbReference>
<dbReference type="PROSITE" id="PS50931">
    <property type="entry name" value="HTH_LYSR"/>
    <property type="match status" value="1"/>
</dbReference>